<dbReference type="STRING" id="34061.B0189_00060"/>
<dbReference type="InterPro" id="IPR017737">
    <property type="entry name" value="TssE1-like"/>
</dbReference>
<dbReference type="RefSeq" id="WP_076555876.1">
    <property type="nucleotide sequence ID" value="NZ_FTNU01000016.1"/>
</dbReference>
<dbReference type="SUPFAM" id="SSF160719">
    <property type="entry name" value="gpW/gp25-like"/>
    <property type="match status" value="1"/>
</dbReference>
<sequence length="165" mass="18835">MSKKQDFLLPSLLDRLTDFEPKKRSDVLSTNKFNTQLYKDSVLRDILFLLNTTNFQSHLDYNLADGQVSLSTLNFGIPAFSGSNLSDIDWTLLEQSIADCLKNFEPRLDSNSIKVKILLNEMNIHRLLAVQIQGILKLTPYTEELFLKTSMDVELGTFELLESQS</sequence>
<keyword evidence="3" id="KW-1185">Reference proteome</keyword>
<dbReference type="InterPro" id="IPR053176">
    <property type="entry name" value="T6SS_TssE1-like"/>
</dbReference>
<gene>
    <name evidence="2" type="ORF">SAMN02745664_11646</name>
</gene>
<dbReference type="EMBL" id="FTNU01000016">
    <property type="protein sequence ID" value="SIS03143.1"/>
    <property type="molecule type" value="Genomic_DNA"/>
</dbReference>
<dbReference type="PANTHER" id="PTHR38595">
    <property type="entry name" value="CYTOPLASMIC PROTEIN-RELATED"/>
    <property type="match status" value="1"/>
</dbReference>
<reference evidence="3" key="1">
    <citation type="submission" date="2017-01" db="EMBL/GenBank/DDBJ databases">
        <authorList>
            <person name="Varghese N."/>
            <person name="Submissions S."/>
        </authorList>
    </citation>
    <scope>NUCLEOTIDE SEQUENCE [LARGE SCALE GENOMIC DNA]</scope>
    <source>
        <strain evidence="3">DSM 21768</strain>
    </source>
</reference>
<name>A0A1N7FS22_9GAMM</name>
<dbReference type="Proteomes" id="UP000187495">
    <property type="component" value="Unassembled WGS sequence"/>
</dbReference>
<dbReference type="Gene3D" id="3.10.450.40">
    <property type="match status" value="1"/>
</dbReference>
<dbReference type="AlphaFoldDB" id="A0A1N7FS22"/>
<protein>
    <submittedName>
        <fullName evidence="2">Type VI secretion system protein ImpF</fullName>
    </submittedName>
</protein>
<evidence type="ECO:0000313" key="3">
    <source>
        <dbReference type="Proteomes" id="UP000187495"/>
    </source>
</evidence>
<evidence type="ECO:0000259" key="1">
    <source>
        <dbReference type="Pfam" id="PF04965"/>
    </source>
</evidence>
<dbReference type="Pfam" id="PF04965">
    <property type="entry name" value="GPW_gp25"/>
    <property type="match status" value="1"/>
</dbReference>
<dbReference type="PANTHER" id="PTHR38595:SF1">
    <property type="entry name" value="TYPE VI SECRETION SYSTEM COMPONENT TSSE1"/>
    <property type="match status" value="1"/>
</dbReference>
<evidence type="ECO:0000313" key="2">
    <source>
        <dbReference type="EMBL" id="SIS03143.1"/>
    </source>
</evidence>
<dbReference type="InterPro" id="IPR007048">
    <property type="entry name" value="IraD/Gp25-like"/>
</dbReference>
<proteinExistence type="predicted"/>
<accession>A0A1N7FS22</accession>
<organism evidence="2 3">
    <name type="scientific">Moraxella cuniculi DSM 21768</name>
    <dbReference type="NCBI Taxonomy" id="1122245"/>
    <lineage>
        <taxon>Bacteria</taxon>
        <taxon>Pseudomonadati</taxon>
        <taxon>Pseudomonadota</taxon>
        <taxon>Gammaproteobacteria</taxon>
        <taxon>Moraxellales</taxon>
        <taxon>Moraxellaceae</taxon>
        <taxon>Moraxella</taxon>
    </lineage>
</organism>
<feature type="domain" description="IraD/Gp25-like" evidence="1">
    <location>
        <begin position="38"/>
        <end position="140"/>
    </location>
</feature>
<dbReference type="NCBIfam" id="TIGR03357">
    <property type="entry name" value="VI_zyme"/>
    <property type="match status" value="1"/>
</dbReference>